<dbReference type="OrthoDB" id="1607513at2759"/>
<dbReference type="EMBL" id="CAJNOR010003144">
    <property type="protein sequence ID" value="CAF1382261.1"/>
    <property type="molecule type" value="Genomic_DNA"/>
</dbReference>
<reference evidence="2" key="1">
    <citation type="submission" date="2021-02" db="EMBL/GenBank/DDBJ databases">
        <authorList>
            <person name="Nowell W R."/>
        </authorList>
    </citation>
    <scope>NUCLEOTIDE SEQUENCE</scope>
</reference>
<proteinExistence type="predicted"/>
<accession>A0A815UZ25</accession>
<evidence type="ECO:0000313" key="1">
    <source>
        <dbReference type="EMBL" id="CAF1382261.1"/>
    </source>
</evidence>
<dbReference type="AlphaFoldDB" id="A0A815UZ25"/>
<organism evidence="2">
    <name type="scientific">Adineta ricciae</name>
    <name type="common">Rotifer</name>
    <dbReference type="NCBI Taxonomy" id="249248"/>
    <lineage>
        <taxon>Eukaryota</taxon>
        <taxon>Metazoa</taxon>
        <taxon>Spiralia</taxon>
        <taxon>Gnathifera</taxon>
        <taxon>Rotifera</taxon>
        <taxon>Eurotatoria</taxon>
        <taxon>Bdelloidea</taxon>
        <taxon>Adinetida</taxon>
        <taxon>Adinetidae</taxon>
        <taxon>Adineta</taxon>
    </lineage>
</organism>
<sequence>MSPRPSHELYKKPLRATLKVHIASALVTCSPKLSVVSTLKIFICCTSAQPPFHLNTVIVRTFQPIKTKFCIFWHKLLLQVYEELVKTFYIKDKIIRLVTDSAFNDISSFRNLIILGFEQYFIDDDDNEIVEEDGDIKCSDGTLSEEHDEPEYISLLATSNSTPGELTAKDLIENSFRNLLENNTSAHLTLLTQFD</sequence>
<evidence type="ECO:0000313" key="2">
    <source>
        <dbReference type="EMBL" id="CAF1522546.1"/>
    </source>
</evidence>
<name>A0A815UZ25_ADIRI</name>
<dbReference type="EMBL" id="CAJNOJ010000786">
    <property type="protein sequence ID" value="CAF1522546.1"/>
    <property type="molecule type" value="Genomic_DNA"/>
</dbReference>
<dbReference type="Proteomes" id="UP000663852">
    <property type="component" value="Unassembled WGS sequence"/>
</dbReference>
<gene>
    <name evidence="2" type="ORF">EDS130_LOCUS43977</name>
    <name evidence="1" type="ORF">XAT740_LOCUS33140</name>
</gene>
<dbReference type="Proteomes" id="UP000663828">
    <property type="component" value="Unassembled WGS sequence"/>
</dbReference>
<protein>
    <submittedName>
        <fullName evidence="2">Uncharacterized protein</fullName>
    </submittedName>
</protein>
<keyword evidence="3" id="KW-1185">Reference proteome</keyword>
<comment type="caution">
    <text evidence="2">The sequence shown here is derived from an EMBL/GenBank/DDBJ whole genome shotgun (WGS) entry which is preliminary data.</text>
</comment>
<evidence type="ECO:0000313" key="3">
    <source>
        <dbReference type="Proteomes" id="UP000663828"/>
    </source>
</evidence>